<keyword evidence="4" id="KW-0479">Metal-binding</keyword>
<evidence type="ECO:0000256" key="6">
    <source>
        <dbReference type="ARBA" id="ARBA00022840"/>
    </source>
</evidence>
<dbReference type="InterPro" id="IPR036615">
    <property type="entry name" value="Mur_ligase_C_dom_sf"/>
</dbReference>
<dbReference type="EMBL" id="BBXV01000009">
    <property type="protein sequence ID" value="GAQ16729.1"/>
    <property type="molecule type" value="Genomic_DNA"/>
</dbReference>
<evidence type="ECO:0000259" key="11">
    <source>
        <dbReference type="Pfam" id="PF02875"/>
    </source>
</evidence>
<dbReference type="PIRSF" id="PIRSF001563">
    <property type="entry name" value="Folylpolyglu_synth"/>
    <property type="match status" value="1"/>
</dbReference>
<dbReference type="InterPro" id="IPR013221">
    <property type="entry name" value="Mur_ligase_cen"/>
</dbReference>
<dbReference type="GO" id="GO:0004326">
    <property type="term" value="F:tetrahydrofolylpolyglutamate synthase activity"/>
    <property type="evidence" value="ECO:0007669"/>
    <property type="project" value="UniProtKB-EC"/>
</dbReference>
<dbReference type="RefSeq" id="WP_058949375.1">
    <property type="nucleotide sequence ID" value="NZ_BBXV01000009.1"/>
</dbReference>
<evidence type="ECO:0000256" key="3">
    <source>
        <dbReference type="ARBA" id="ARBA00022598"/>
    </source>
</evidence>
<feature type="domain" description="Mur ligase central" evidence="12">
    <location>
        <begin position="46"/>
        <end position="268"/>
    </location>
</feature>
<keyword evidence="7" id="KW-0460">Magnesium</keyword>
<dbReference type="GO" id="GO:0005737">
    <property type="term" value="C:cytoplasm"/>
    <property type="evidence" value="ECO:0007669"/>
    <property type="project" value="TreeGrafter"/>
</dbReference>
<dbReference type="OrthoDB" id="9809356at2"/>
<dbReference type="NCBIfam" id="TIGR01499">
    <property type="entry name" value="folC"/>
    <property type="match status" value="1"/>
</dbReference>
<evidence type="ECO:0000256" key="10">
    <source>
        <dbReference type="PIRNR" id="PIRNR001563"/>
    </source>
</evidence>
<dbReference type="GO" id="GO:0005524">
    <property type="term" value="F:ATP binding"/>
    <property type="evidence" value="ECO:0007669"/>
    <property type="project" value="UniProtKB-KW"/>
</dbReference>
<evidence type="ECO:0000313" key="13">
    <source>
        <dbReference type="EMBL" id="GAQ16729.1"/>
    </source>
</evidence>
<reference evidence="14" key="1">
    <citation type="submission" date="2015-07" db="EMBL/GenBank/DDBJ databases">
        <title>Draft Genome Sequence of Oceanobacillus picturae Heshi-B3 that Was Isolated from Fermented Rice Bran with Aging Salted Mackerel, Which Was Named Heshiko as Traditional Fermented Seafood in Japan.</title>
        <authorList>
            <person name="Akuzawa S."/>
            <person name="Nakagawa J."/>
            <person name="Kanekatsu T."/>
            <person name="Kanesaki Y."/>
            <person name="Suzuki T."/>
        </authorList>
    </citation>
    <scope>NUCLEOTIDE SEQUENCE [LARGE SCALE GENOMIC DNA]</scope>
    <source>
        <strain evidence="14">Heshi-B3</strain>
    </source>
</reference>
<dbReference type="SUPFAM" id="SSF53244">
    <property type="entry name" value="MurD-like peptide ligases, peptide-binding domain"/>
    <property type="match status" value="1"/>
</dbReference>
<dbReference type="GO" id="GO:0046872">
    <property type="term" value="F:metal ion binding"/>
    <property type="evidence" value="ECO:0007669"/>
    <property type="project" value="UniProtKB-KW"/>
</dbReference>
<name>A0A0U9H4W4_9BACI</name>
<dbReference type="AlphaFoldDB" id="A0A0U9H4W4"/>
<keyword evidence="6 10" id="KW-0067">ATP-binding</keyword>
<evidence type="ECO:0000256" key="9">
    <source>
        <dbReference type="ARBA" id="ARBA00047493"/>
    </source>
</evidence>
<dbReference type="Proteomes" id="UP000052946">
    <property type="component" value="Unassembled WGS sequence"/>
</dbReference>
<dbReference type="Gene3D" id="3.90.190.20">
    <property type="entry name" value="Mur ligase, C-terminal domain"/>
    <property type="match status" value="1"/>
</dbReference>
<dbReference type="PANTHER" id="PTHR11136:SF0">
    <property type="entry name" value="DIHYDROFOLATE SYNTHETASE-RELATED"/>
    <property type="match status" value="1"/>
</dbReference>
<evidence type="ECO:0000259" key="12">
    <source>
        <dbReference type="Pfam" id="PF08245"/>
    </source>
</evidence>
<dbReference type="PANTHER" id="PTHR11136">
    <property type="entry name" value="FOLYLPOLYGLUTAMATE SYNTHASE-RELATED"/>
    <property type="match status" value="1"/>
</dbReference>
<evidence type="ECO:0000256" key="4">
    <source>
        <dbReference type="ARBA" id="ARBA00022723"/>
    </source>
</evidence>
<evidence type="ECO:0000313" key="14">
    <source>
        <dbReference type="Proteomes" id="UP000052946"/>
    </source>
</evidence>
<evidence type="ECO:0000256" key="5">
    <source>
        <dbReference type="ARBA" id="ARBA00022741"/>
    </source>
</evidence>
<feature type="domain" description="Mur ligase C-terminal" evidence="11">
    <location>
        <begin position="296"/>
        <end position="410"/>
    </location>
</feature>
<dbReference type="Pfam" id="PF02875">
    <property type="entry name" value="Mur_ligase_C"/>
    <property type="match status" value="1"/>
</dbReference>
<keyword evidence="3 10" id="KW-0436">Ligase</keyword>
<reference evidence="13 14" key="2">
    <citation type="journal article" date="2016" name="Genome Announc.">
        <title>Draft Genome Sequence of Oceanobacillus picturae Heshi-B3, Isolated from Fermented Rice Bran in a Traditional Japanese Seafood Dish.</title>
        <authorList>
            <person name="Akuzawa S."/>
            <person name="Nagaoka J."/>
            <person name="Kanekatsu M."/>
            <person name="Kanesaki Y."/>
            <person name="Suzuki T."/>
        </authorList>
    </citation>
    <scope>NUCLEOTIDE SEQUENCE [LARGE SCALE GENOMIC DNA]</scope>
    <source>
        <strain evidence="13 14">Heshi-B3</strain>
    </source>
</reference>
<proteinExistence type="inferred from homology"/>
<dbReference type="GO" id="GO:0008841">
    <property type="term" value="F:dihydrofolate synthase activity"/>
    <property type="evidence" value="ECO:0007669"/>
    <property type="project" value="TreeGrafter"/>
</dbReference>
<dbReference type="Gene3D" id="3.40.1190.10">
    <property type="entry name" value="Mur-like, catalytic domain"/>
    <property type="match status" value="1"/>
</dbReference>
<comment type="catalytic activity">
    <reaction evidence="9">
        <text>(6S)-5,6,7,8-tetrahydrofolyl-(gamma-L-Glu)(n) + L-glutamate + ATP = (6S)-5,6,7,8-tetrahydrofolyl-(gamma-L-Glu)(n+1) + ADP + phosphate + H(+)</text>
        <dbReference type="Rhea" id="RHEA:10580"/>
        <dbReference type="Rhea" id="RHEA-COMP:14738"/>
        <dbReference type="Rhea" id="RHEA-COMP:14740"/>
        <dbReference type="ChEBI" id="CHEBI:15378"/>
        <dbReference type="ChEBI" id="CHEBI:29985"/>
        <dbReference type="ChEBI" id="CHEBI:30616"/>
        <dbReference type="ChEBI" id="CHEBI:43474"/>
        <dbReference type="ChEBI" id="CHEBI:141005"/>
        <dbReference type="ChEBI" id="CHEBI:456216"/>
        <dbReference type="EC" id="6.3.2.17"/>
    </reaction>
</comment>
<dbReference type="InterPro" id="IPR004101">
    <property type="entry name" value="Mur_ligase_C"/>
</dbReference>
<organism evidence="13 14">
    <name type="scientific">Oceanobacillus picturae</name>
    <dbReference type="NCBI Taxonomy" id="171693"/>
    <lineage>
        <taxon>Bacteria</taxon>
        <taxon>Bacillati</taxon>
        <taxon>Bacillota</taxon>
        <taxon>Bacilli</taxon>
        <taxon>Bacillales</taxon>
        <taxon>Bacillaceae</taxon>
        <taxon>Oceanobacillus</taxon>
    </lineage>
</organism>
<evidence type="ECO:0000256" key="2">
    <source>
        <dbReference type="ARBA" id="ARBA00013025"/>
    </source>
</evidence>
<keyword evidence="5 10" id="KW-0547">Nucleotide-binding</keyword>
<dbReference type="Pfam" id="PF08245">
    <property type="entry name" value="Mur_ligase_M"/>
    <property type="match status" value="1"/>
</dbReference>
<evidence type="ECO:0000256" key="1">
    <source>
        <dbReference type="ARBA" id="ARBA00008276"/>
    </source>
</evidence>
<dbReference type="SUPFAM" id="SSF53623">
    <property type="entry name" value="MurD-like peptide ligases, catalytic domain"/>
    <property type="match status" value="1"/>
</dbReference>
<dbReference type="InterPro" id="IPR001645">
    <property type="entry name" value="Folylpolyglutamate_synth"/>
</dbReference>
<evidence type="ECO:0000256" key="8">
    <source>
        <dbReference type="ARBA" id="ARBA00030592"/>
    </source>
</evidence>
<comment type="caution">
    <text evidence="13">The sequence shown here is derived from an EMBL/GenBank/DDBJ whole genome shotgun (WGS) entry which is preliminary data.</text>
</comment>
<evidence type="ECO:0000256" key="7">
    <source>
        <dbReference type="ARBA" id="ARBA00022842"/>
    </source>
</evidence>
<sequence>MFATFDQVVEFFEQRKTFGIKPGLERIKALLRLSGEPQKRMKAIHIAGTNGKGSTSHFLKDALIANNYKTGLFSSPSQTLTGHIWIQDRPITEAAFIIELNRLYPVINVLDEQDMHPTEFEIMTAIACLYFSQHTDIAVIEAGMGGREDTTNCFVPILSIITNVAMDHTGFLGERIEQIAYHKAGIIKKGIPVITGDLKLNANRVIVEEANRCEADLYQLGDHFTIRTPVIKNDLQHVTWQDGSPMTHTLQLQMKGVHQAENAALAVKAIKLLKQKGYMMDLSVALTAMKHTRVPGRFEQVCHDPQVILDGAHNPDGIESFLSSVQTYYPSKERHLLFGVFKDKDVEAMLDKLRPYFDTITLTTFDHPRAASKDELQSFLVNDPSLYFVPWREAVSAMNDANAVYFITGSLHFIMQVEDFFDISKR</sequence>
<dbReference type="EC" id="6.3.2.17" evidence="2"/>
<protein>
    <recommendedName>
        <fullName evidence="2">tetrahydrofolate synthase</fullName>
        <ecNumber evidence="2">6.3.2.17</ecNumber>
    </recommendedName>
    <alternativeName>
        <fullName evidence="8">Tetrahydrofolylpolyglutamate synthase</fullName>
    </alternativeName>
</protein>
<dbReference type="InterPro" id="IPR036565">
    <property type="entry name" value="Mur-like_cat_sf"/>
</dbReference>
<comment type="similarity">
    <text evidence="1 10">Belongs to the folylpolyglutamate synthase family.</text>
</comment>
<gene>
    <name evidence="13" type="ORF">OPHB3_0653</name>
</gene>
<accession>A0A0U9H4W4</accession>